<feature type="region of interest" description="Disordered" evidence="1">
    <location>
        <begin position="58"/>
        <end position="84"/>
    </location>
</feature>
<dbReference type="Proteomes" id="UP000887116">
    <property type="component" value="Unassembled WGS sequence"/>
</dbReference>
<organism evidence="2 3">
    <name type="scientific">Trichonephila clavata</name>
    <name type="common">Joro spider</name>
    <name type="synonym">Nephila clavata</name>
    <dbReference type="NCBI Taxonomy" id="2740835"/>
    <lineage>
        <taxon>Eukaryota</taxon>
        <taxon>Metazoa</taxon>
        <taxon>Ecdysozoa</taxon>
        <taxon>Arthropoda</taxon>
        <taxon>Chelicerata</taxon>
        <taxon>Arachnida</taxon>
        <taxon>Araneae</taxon>
        <taxon>Araneomorphae</taxon>
        <taxon>Entelegynae</taxon>
        <taxon>Araneoidea</taxon>
        <taxon>Nephilidae</taxon>
        <taxon>Trichonephila</taxon>
    </lineage>
</organism>
<comment type="caution">
    <text evidence="2">The sequence shown here is derived from an EMBL/GenBank/DDBJ whole genome shotgun (WGS) entry which is preliminary data.</text>
</comment>
<gene>
    <name evidence="2" type="ORF">TNCT_18501</name>
</gene>
<name>A0A8X6LF25_TRICU</name>
<dbReference type="OrthoDB" id="616263at2759"/>
<dbReference type="EMBL" id="BMAO01026158">
    <property type="protein sequence ID" value="GFR07435.1"/>
    <property type="molecule type" value="Genomic_DNA"/>
</dbReference>
<sequence>MGNTLAEQCFGSYKDAKKWLLEWFATKREDFYYSGVHKLPERQRKKNYITRIKRRAVCQSVGGSPNKRPSSPPSPSIPEPSFPVPVTTRGNDFYHIFLFDFK</sequence>
<keyword evidence="3" id="KW-1185">Reference proteome</keyword>
<proteinExistence type="predicted"/>
<feature type="compositionally biased region" description="Pro residues" evidence="1">
    <location>
        <begin position="70"/>
        <end position="83"/>
    </location>
</feature>
<accession>A0A8X6LF25</accession>
<evidence type="ECO:0000313" key="2">
    <source>
        <dbReference type="EMBL" id="GFR07435.1"/>
    </source>
</evidence>
<reference evidence="2" key="1">
    <citation type="submission" date="2020-07" db="EMBL/GenBank/DDBJ databases">
        <title>Multicomponent nature underlies the extraordinary mechanical properties of spider dragline silk.</title>
        <authorList>
            <person name="Kono N."/>
            <person name="Nakamura H."/>
            <person name="Mori M."/>
            <person name="Yoshida Y."/>
            <person name="Ohtoshi R."/>
            <person name="Malay A.D."/>
            <person name="Moran D.A.P."/>
            <person name="Tomita M."/>
            <person name="Numata K."/>
            <person name="Arakawa K."/>
        </authorList>
    </citation>
    <scope>NUCLEOTIDE SEQUENCE</scope>
</reference>
<dbReference type="AlphaFoldDB" id="A0A8X6LF25"/>
<evidence type="ECO:0000256" key="1">
    <source>
        <dbReference type="SAM" id="MobiDB-lite"/>
    </source>
</evidence>
<evidence type="ECO:0000313" key="3">
    <source>
        <dbReference type="Proteomes" id="UP000887116"/>
    </source>
</evidence>
<protein>
    <submittedName>
        <fullName evidence="2">Uncharacterized protein</fullName>
    </submittedName>
</protein>